<dbReference type="PROSITE" id="PS50983">
    <property type="entry name" value="FE_B12_PBP"/>
    <property type="match status" value="1"/>
</dbReference>
<evidence type="ECO:0000313" key="7">
    <source>
        <dbReference type="Proteomes" id="UP000000211"/>
    </source>
</evidence>
<dbReference type="SUPFAM" id="SSF53807">
    <property type="entry name" value="Helical backbone' metal receptor"/>
    <property type="match status" value="1"/>
</dbReference>
<keyword evidence="4" id="KW-0732">Signal</keyword>
<evidence type="ECO:0000256" key="2">
    <source>
        <dbReference type="ARBA" id="ARBA00008814"/>
    </source>
</evidence>
<evidence type="ECO:0000256" key="3">
    <source>
        <dbReference type="ARBA" id="ARBA00022448"/>
    </source>
</evidence>
<proteinExistence type="inferred from homology"/>
<comment type="subcellular location">
    <subcellularLocation>
        <location evidence="1">Cell envelope</location>
    </subcellularLocation>
</comment>
<dbReference type="PANTHER" id="PTHR30532">
    <property type="entry name" value="IRON III DICITRATE-BINDING PERIPLASMIC PROTEIN"/>
    <property type="match status" value="1"/>
</dbReference>
<accession>K7R8G0</accession>
<geneLocation type="plasmid" evidence="6 7">
    <name>pTHEOS01</name>
</geneLocation>
<keyword evidence="3" id="KW-0813">Transport</keyword>
<feature type="domain" description="Fe/B12 periplasmic-binding" evidence="5">
    <location>
        <begin position="40"/>
        <end position="296"/>
    </location>
</feature>
<dbReference type="Pfam" id="PF01497">
    <property type="entry name" value="Peripla_BP_2"/>
    <property type="match status" value="1"/>
</dbReference>
<evidence type="ECO:0000259" key="5">
    <source>
        <dbReference type="PROSITE" id="PS50983"/>
    </source>
</evidence>
<evidence type="ECO:0000256" key="1">
    <source>
        <dbReference type="ARBA" id="ARBA00004196"/>
    </source>
</evidence>
<keyword evidence="6" id="KW-0614">Plasmid</keyword>
<dbReference type="Gene3D" id="3.40.50.1980">
    <property type="entry name" value="Nitrogenase molybdenum iron protein domain"/>
    <property type="match status" value="2"/>
</dbReference>
<dbReference type="OrthoDB" id="9793175at2"/>
<dbReference type="InterPro" id="IPR051313">
    <property type="entry name" value="Bact_iron-sidero_bind"/>
</dbReference>
<dbReference type="GO" id="GO:0030288">
    <property type="term" value="C:outer membrane-bounded periplasmic space"/>
    <property type="evidence" value="ECO:0007669"/>
    <property type="project" value="TreeGrafter"/>
</dbReference>
<dbReference type="CDD" id="cd01146">
    <property type="entry name" value="FhuD"/>
    <property type="match status" value="1"/>
</dbReference>
<evidence type="ECO:0000313" key="6">
    <source>
        <dbReference type="EMBL" id="AFV77344.1"/>
    </source>
</evidence>
<dbReference type="AlphaFoldDB" id="K7R8G0"/>
<dbReference type="Proteomes" id="UP000000211">
    <property type="component" value="Plasmid pTHEOS01"/>
</dbReference>
<dbReference type="PANTHER" id="PTHR30532:SF1">
    <property type="entry name" value="IRON(3+)-HYDROXAMATE-BINDING PROTEIN FHUD"/>
    <property type="match status" value="1"/>
</dbReference>
<dbReference type="InterPro" id="IPR002491">
    <property type="entry name" value="ABC_transptr_periplasmic_BD"/>
</dbReference>
<protein>
    <submittedName>
        <fullName evidence="6">ABC-type Fe3+-hydroxamate transport system, periplasmic component</fullName>
    </submittedName>
</protein>
<gene>
    <name evidence="6" type="ORF">Theos_2358</name>
</gene>
<comment type="similarity">
    <text evidence="2">Belongs to the bacterial solute-binding protein 8 family.</text>
</comment>
<keyword evidence="7" id="KW-1185">Reference proteome</keyword>
<evidence type="ECO:0000256" key="4">
    <source>
        <dbReference type="ARBA" id="ARBA00022729"/>
    </source>
</evidence>
<dbReference type="HOGENOM" id="CLU_038034_10_1_0"/>
<dbReference type="PATRIC" id="fig|751945.3.peg.2297"/>
<dbReference type="GO" id="GO:1901678">
    <property type="term" value="P:iron coordination entity transport"/>
    <property type="evidence" value="ECO:0007669"/>
    <property type="project" value="UniProtKB-ARBA"/>
</dbReference>
<name>K7R8G0_THEOS</name>
<sequence>MLKRLTLLVVALSVASAQSPCVLRVEHALGTACLKGRVERVAVLDWRPLEDLLLLGVKPVAGADLKDFPKWVPLDLPSGLPDLGSRTEPNLERLAALRPDLILGYSGFQGRLYPRLEALAPTVLLDYLPPKEQLSAMRAHFRLHARMVGKEGEADRILRNLDRKLAQARSLLAQKGLLQKPFLLLQPWTDGQVANVFTRDTLASELLEAMGLRNAWTGGAEAFGLSRVGLEGLAALFREHPSALVFYIAQPNFAPKVEALKPAGVRLLALPEDTWTYGGPASAEALVDRILGALGR</sequence>
<dbReference type="KEGG" id="tos:Theos_2358"/>
<dbReference type="RefSeq" id="WP_015065341.1">
    <property type="nucleotide sequence ID" value="NC_019387.1"/>
</dbReference>
<organism evidence="6 7">
    <name type="scientific">Thermus oshimai JL-2</name>
    <dbReference type="NCBI Taxonomy" id="751945"/>
    <lineage>
        <taxon>Bacteria</taxon>
        <taxon>Thermotogati</taxon>
        <taxon>Deinococcota</taxon>
        <taxon>Deinococci</taxon>
        <taxon>Thermales</taxon>
        <taxon>Thermaceae</taxon>
        <taxon>Thermus</taxon>
    </lineage>
</organism>
<reference evidence="6 7" key="1">
    <citation type="journal article" date="2013" name="Genome Announc.">
        <title>Whole Genome Sequencing of Thermus oshimai JL-2 and Thermus thermophilus JL-18, Incomplete Denitrifiers from the United States Great Basin.</title>
        <authorList>
            <person name="Murugapiran S.K."/>
            <person name="Huntemann M."/>
            <person name="Wei C.L."/>
            <person name="Han J."/>
            <person name="Detter J.C."/>
            <person name="Han C.S."/>
            <person name="Erkkila T.H."/>
            <person name="Teshima H."/>
            <person name="Chen A."/>
            <person name="Kyrpides N."/>
            <person name="Mavrommatis K."/>
            <person name="Markowitz V."/>
            <person name="Szeto E."/>
            <person name="Ivanova N."/>
            <person name="Pagani I."/>
            <person name="Lam J."/>
            <person name="McDonald A.I."/>
            <person name="Dodsworth J.A."/>
            <person name="Pati A."/>
            <person name="Goodwin L."/>
            <person name="Peters L."/>
            <person name="Pitluck S."/>
            <person name="Woyke T."/>
            <person name="Hedlund B.P."/>
        </authorList>
    </citation>
    <scope>NUCLEOTIDE SEQUENCE</scope>
    <source>
        <strain evidence="6 7">JL-2</strain>
        <plasmid evidence="6">pTHEOS01</plasmid>
    </source>
</reference>
<dbReference type="EMBL" id="CP003250">
    <property type="protein sequence ID" value="AFV77344.1"/>
    <property type="molecule type" value="Genomic_DNA"/>
</dbReference>
<dbReference type="PRINTS" id="PR01715">
    <property type="entry name" value="FERRIBNDNGPP"/>
</dbReference>